<dbReference type="Gene3D" id="3.40.228.10">
    <property type="entry name" value="Dimethylsulfoxide Reductase, domain 2"/>
    <property type="match status" value="1"/>
</dbReference>
<dbReference type="InterPro" id="IPR006963">
    <property type="entry name" value="Mopterin_OxRdtase_4Fe-4S_dom"/>
</dbReference>
<keyword evidence="3" id="KW-0408">Iron</keyword>
<dbReference type="Gene3D" id="2.40.40.20">
    <property type="match status" value="1"/>
</dbReference>
<dbReference type="InterPro" id="IPR006656">
    <property type="entry name" value="Mopterin_OxRdtase"/>
</dbReference>
<dbReference type="KEGG" id="mhk:DFR87_00455"/>
<dbReference type="Pfam" id="PF00384">
    <property type="entry name" value="Molybdopterin"/>
    <property type="match status" value="1"/>
</dbReference>
<dbReference type="SMART" id="SM00926">
    <property type="entry name" value="Molybdop_Fe4S4"/>
    <property type="match status" value="1"/>
</dbReference>
<gene>
    <name evidence="6" type="ORF">DFR87_00455</name>
</gene>
<accession>A0A2U9IQX5</accession>
<sequence length="645" mass="72371">MSSVCPYCGVGCKLKVNGRVTPENYVTNRGMMCVKGATLLDTLDSGRVLYPLSDLKEISWDKAKGIISSKFRKLSKVKGTIGIYMGAQIPTEDQYLAVKLGKGYLGTPNFDSNVRLCMASAAHSLRFCFGDPSPTISYDEIDRADTFFLVGVNPASNFPVLWNRIISRRRKGGKIIVVDPIYTDSASLADIYVRIKPGRDIVLLNSIANAVLYSIGDIKIRPEGFDEFKDTVDQYPPERASSLLGIEKEIIVQIAKRIMETKTIFMWGMGVNQTPRAVETCILISTLAMITGNVGEPGTGVLPLTGQHNSMGAREAGALAGMLPGLRYVDNDEEVREVEDYWRLPRYSIPRVQNTITDMYELMEEKKIKALWIIGTNPVISLPEAKRFQDLLSYLDLIVVQDSYLTETAKGADIVLPASTWSEREGIHTAGDRTVGYLSKLRDPPGEAKPDWEIIRDLGLAMGFPMEYNSVCSIFEEFKGLTKDRIDDISSLNYKRLDNGFRWHGNKSVVRPRMFRTKGVEYETELDTELESVFIITGRTKMHWNTRSRSSRSWLLSSLGQDDYIFIGNDMCLELGIETGEDIEISTKEGKARATVKCVSWISGRSAFMPFHWGRVNRIMDWKVDPISKEPAYKLLKASLKKPND</sequence>
<dbReference type="GO" id="GO:0016491">
    <property type="term" value="F:oxidoreductase activity"/>
    <property type="evidence" value="ECO:0007669"/>
    <property type="project" value="InterPro"/>
</dbReference>
<dbReference type="Gene3D" id="3.40.50.740">
    <property type="match status" value="1"/>
</dbReference>
<organism evidence="6 7">
    <name type="scientific">Metallosphaera hakonensis JCM 8857 = DSM 7519</name>
    <dbReference type="NCBI Taxonomy" id="1293036"/>
    <lineage>
        <taxon>Archaea</taxon>
        <taxon>Thermoproteota</taxon>
        <taxon>Thermoprotei</taxon>
        <taxon>Sulfolobales</taxon>
        <taxon>Sulfolobaceae</taxon>
        <taxon>Metallosphaera</taxon>
    </lineage>
</organism>
<evidence type="ECO:0000256" key="2">
    <source>
        <dbReference type="ARBA" id="ARBA00022723"/>
    </source>
</evidence>
<dbReference type="GO" id="GO:0046872">
    <property type="term" value="F:metal ion binding"/>
    <property type="evidence" value="ECO:0007669"/>
    <property type="project" value="UniProtKB-KW"/>
</dbReference>
<protein>
    <recommendedName>
        <fullName evidence="5">4Fe-4S Mo/W bis-MGD-type domain-containing protein</fullName>
    </recommendedName>
</protein>
<evidence type="ECO:0000259" key="5">
    <source>
        <dbReference type="SMART" id="SM00926"/>
    </source>
</evidence>
<dbReference type="GO" id="GO:0043546">
    <property type="term" value="F:molybdopterin cofactor binding"/>
    <property type="evidence" value="ECO:0007669"/>
    <property type="project" value="InterPro"/>
</dbReference>
<dbReference type="Pfam" id="PF04879">
    <property type="entry name" value="Molybdop_Fe4S4"/>
    <property type="match status" value="1"/>
</dbReference>
<dbReference type="OrthoDB" id="23466at2157"/>
<keyword evidence="4" id="KW-0411">Iron-sulfur</keyword>
<dbReference type="STRING" id="1293036.GCA_001315825_01774"/>
<evidence type="ECO:0000256" key="3">
    <source>
        <dbReference type="ARBA" id="ARBA00023004"/>
    </source>
</evidence>
<dbReference type="SUPFAM" id="SSF53706">
    <property type="entry name" value="Formate dehydrogenase/DMSO reductase, domains 1-3"/>
    <property type="match status" value="1"/>
</dbReference>
<dbReference type="InterPro" id="IPR006657">
    <property type="entry name" value="MoPterin_dinucl-bd_dom"/>
</dbReference>
<dbReference type="GO" id="GO:0016020">
    <property type="term" value="C:membrane"/>
    <property type="evidence" value="ECO:0007669"/>
    <property type="project" value="TreeGrafter"/>
</dbReference>
<proteinExistence type="predicted"/>
<dbReference type="InterPro" id="IPR006655">
    <property type="entry name" value="Mopterin_OxRdtase_prok_CS"/>
</dbReference>
<dbReference type="InterPro" id="IPR009010">
    <property type="entry name" value="Asp_de-COase-like_dom_sf"/>
</dbReference>
<dbReference type="EMBL" id="CP029287">
    <property type="protein sequence ID" value="AWR98432.1"/>
    <property type="molecule type" value="Genomic_DNA"/>
</dbReference>
<dbReference type="SUPFAM" id="SSF50692">
    <property type="entry name" value="ADC-like"/>
    <property type="match status" value="1"/>
</dbReference>
<evidence type="ECO:0000256" key="4">
    <source>
        <dbReference type="ARBA" id="ARBA00023014"/>
    </source>
</evidence>
<dbReference type="RefSeq" id="WP_110368670.1">
    <property type="nucleotide sequence ID" value="NZ_CP029287.2"/>
</dbReference>
<dbReference type="InterPro" id="IPR050123">
    <property type="entry name" value="Prok_molybdopt-oxidoreductase"/>
</dbReference>
<reference evidence="7" key="2">
    <citation type="submission" date="2020-03" db="EMBL/GenBank/DDBJ databases">
        <title>Complete Genome Sequences of Extremely Thermoacidophilic, Metal-Mobilizing Type-Strain Members of the Archaeal Family Sulfolobaceae: Acidianus brierleyi DSM-1651T, Acidianus sulfidivorans DSM-18786T, Metallosphaera hakonensis DSM-7519T, and Metallosphaera prunae DSM-10039T.</title>
        <authorList>
            <person name="Counts J.A."/>
            <person name="Kelly R.M."/>
        </authorList>
    </citation>
    <scope>NUCLEOTIDE SEQUENCE [LARGE SCALE GENOMIC DNA]</scope>
    <source>
        <strain evidence="7">HO1-1</strain>
    </source>
</reference>
<dbReference type="Pfam" id="PF01568">
    <property type="entry name" value="Molydop_binding"/>
    <property type="match status" value="1"/>
</dbReference>
<reference evidence="6 7" key="1">
    <citation type="submission" date="2018-05" db="EMBL/GenBank/DDBJ databases">
        <title>Complete Genome Sequences of Extremely Thermoacidophilic, Metal-Mobilizing Type-Strain Members of the Archaeal Family Sulfolobaceae: Acidianus brierleyi DSM-1651T, Acidianus sulfidivorans DSM-18786T, Metallosphaera hakonensis DSM-7519T, and Metallosphaera prunae DSM-10039T.</title>
        <authorList>
            <person name="Counts J.A."/>
            <person name="Kelly R.M."/>
        </authorList>
    </citation>
    <scope>NUCLEOTIDE SEQUENCE [LARGE SCALE GENOMIC DNA]</scope>
    <source>
        <strain evidence="6 7">HO1-1</strain>
    </source>
</reference>
<dbReference type="PROSITE" id="PS00490">
    <property type="entry name" value="MOLYBDOPTERIN_PROK_2"/>
    <property type="match status" value="1"/>
</dbReference>
<dbReference type="Gene3D" id="2.20.25.90">
    <property type="entry name" value="ADC-like domains"/>
    <property type="match status" value="1"/>
</dbReference>
<feature type="domain" description="4Fe-4S Mo/W bis-MGD-type" evidence="5">
    <location>
        <begin position="1"/>
        <end position="45"/>
    </location>
</feature>
<keyword evidence="1" id="KW-0004">4Fe-4S</keyword>
<dbReference type="GO" id="GO:0051539">
    <property type="term" value="F:4 iron, 4 sulfur cluster binding"/>
    <property type="evidence" value="ECO:0007669"/>
    <property type="project" value="UniProtKB-KW"/>
</dbReference>
<evidence type="ECO:0000313" key="7">
    <source>
        <dbReference type="Proteomes" id="UP000247586"/>
    </source>
</evidence>
<dbReference type="Proteomes" id="UP000247586">
    <property type="component" value="Chromosome"/>
</dbReference>
<keyword evidence="2" id="KW-0479">Metal-binding</keyword>
<dbReference type="GeneID" id="36833767"/>
<dbReference type="AlphaFoldDB" id="A0A2U9IQX5"/>
<name>A0A2U9IQX5_9CREN</name>
<dbReference type="PANTHER" id="PTHR43105">
    <property type="entry name" value="RESPIRATORY NITRATE REDUCTASE"/>
    <property type="match status" value="1"/>
</dbReference>
<reference evidence="7" key="3">
    <citation type="submission" date="2020-03" db="EMBL/GenBank/DDBJ databases">
        <title>Sequencing and Assembly of Multiple Reported Metal-Biooxidizing Members of the Extremely Thermoacidophilic Archaeal Family Sulfolobaceae.</title>
        <authorList>
            <person name="Counts J.A."/>
            <person name="Kelly R.M."/>
        </authorList>
    </citation>
    <scope>NUCLEOTIDE SEQUENCE [LARGE SCALE GENOMIC DNA]</scope>
    <source>
        <strain evidence="7">HO1-1</strain>
    </source>
</reference>
<keyword evidence="7" id="KW-1185">Reference proteome</keyword>
<evidence type="ECO:0000256" key="1">
    <source>
        <dbReference type="ARBA" id="ARBA00022485"/>
    </source>
</evidence>
<dbReference type="PANTHER" id="PTHR43105:SF10">
    <property type="entry name" value="NADH-QUINONE OXIDOREDUCTASE SUBUNIT G"/>
    <property type="match status" value="1"/>
</dbReference>
<evidence type="ECO:0000313" key="6">
    <source>
        <dbReference type="EMBL" id="AWR98432.1"/>
    </source>
</evidence>